<keyword evidence="1" id="KW-1133">Transmembrane helix</keyword>
<organism evidence="2 3">
    <name type="scientific">Bacillus swezeyi</name>
    <dbReference type="NCBI Taxonomy" id="1925020"/>
    <lineage>
        <taxon>Bacteria</taxon>
        <taxon>Bacillati</taxon>
        <taxon>Bacillota</taxon>
        <taxon>Bacilli</taxon>
        <taxon>Bacillales</taxon>
        <taxon>Bacillaceae</taxon>
        <taxon>Bacillus</taxon>
    </lineage>
</organism>
<dbReference type="EMBL" id="QSND01000001">
    <property type="protein sequence ID" value="KAA6452682.1"/>
    <property type="molecule type" value="Genomic_DNA"/>
</dbReference>
<gene>
    <name evidence="2" type="ORF">DX927_00175</name>
</gene>
<evidence type="ECO:0000313" key="2">
    <source>
        <dbReference type="EMBL" id="KAA6452682.1"/>
    </source>
</evidence>
<proteinExistence type="predicted"/>
<evidence type="ECO:0000313" key="3">
    <source>
        <dbReference type="Proteomes" id="UP000324326"/>
    </source>
</evidence>
<dbReference type="AlphaFoldDB" id="A0A5M8S3G6"/>
<keyword evidence="1" id="KW-0812">Transmembrane</keyword>
<protein>
    <submittedName>
        <fullName evidence="2">Uncharacterized protein</fullName>
    </submittedName>
</protein>
<accession>A0A5M8S3G6</accession>
<keyword evidence="1" id="KW-0472">Membrane</keyword>
<feature type="transmembrane region" description="Helical" evidence="1">
    <location>
        <begin position="9"/>
        <end position="26"/>
    </location>
</feature>
<dbReference type="Proteomes" id="UP000324326">
    <property type="component" value="Unassembled WGS sequence"/>
</dbReference>
<comment type="caution">
    <text evidence="2">The sequence shown here is derived from an EMBL/GenBank/DDBJ whole genome shotgun (WGS) entry which is preliminary data.</text>
</comment>
<name>A0A5M8S3G6_9BACI</name>
<reference evidence="2 3" key="1">
    <citation type="submission" date="2018-08" db="EMBL/GenBank/DDBJ databases">
        <title>Bacillus phenotypic plasticity.</title>
        <authorList>
            <person name="Hurtado E."/>
        </authorList>
    </citation>
    <scope>NUCLEOTIDE SEQUENCE [LARGE SCALE GENOMIC DNA]</scope>
    <source>
        <strain evidence="2 3">427</strain>
    </source>
</reference>
<feature type="transmembrane region" description="Helical" evidence="1">
    <location>
        <begin position="32"/>
        <end position="52"/>
    </location>
</feature>
<evidence type="ECO:0000256" key="1">
    <source>
        <dbReference type="SAM" id="Phobius"/>
    </source>
</evidence>
<sequence>MSEKKYESIWWVSTLLTFILFNINNMTIRNDVIYIGLFIVYALFIFFVRINYNKYIKEKQEKNI</sequence>